<protein>
    <submittedName>
        <fullName evidence="2">Uncharacterized protein</fullName>
    </submittedName>
</protein>
<feature type="region of interest" description="Disordered" evidence="1">
    <location>
        <begin position="597"/>
        <end position="640"/>
    </location>
</feature>
<evidence type="ECO:0000256" key="1">
    <source>
        <dbReference type="SAM" id="MobiDB-lite"/>
    </source>
</evidence>
<dbReference type="AlphaFoldDB" id="A0A549T1Z6"/>
<gene>
    <name evidence="2" type="ORF">FNA46_18705</name>
</gene>
<organism evidence="2 3">
    <name type="scientific">Rhizobium straminoryzae</name>
    <dbReference type="NCBI Taxonomy" id="1387186"/>
    <lineage>
        <taxon>Bacteria</taxon>
        <taxon>Pseudomonadati</taxon>
        <taxon>Pseudomonadota</taxon>
        <taxon>Alphaproteobacteria</taxon>
        <taxon>Hyphomicrobiales</taxon>
        <taxon>Rhizobiaceae</taxon>
        <taxon>Rhizobium/Agrobacterium group</taxon>
        <taxon>Rhizobium</taxon>
    </lineage>
</organism>
<accession>A0A549T1Z6</accession>
<dbReference type="EMBL" id="VJMG01000059">
    <property type="protein sequence ID" value="TRL35893.1"/>
    <property type="molecule type" value="Genomic_DNA"/>
</dbReference>
<feature type="compositionally biased region" description="Low complexity" evidence="1">
    <location>
        <begin position="667"/>
        <end position="713"/>
    </location>
</feature>
<feature type="region of interest" description="Disordered" evidence="1">
    <location>
        <begin position="236"/>
        <end position="354"/>
    </location>
</feature>
<comment type="caution">
    <text evidence="2">The sequence shown here is derived from an EMBL/GenBank/DDBJ whole genome shotgun (WGS) entry which is preliminary data.</text>
</comment>
<dbReference type="RefSeq" id="WP_143126730.1">
    <property type="nucleotide sequence ID" value="NZ_VJMG01000059.1"/>
</dbReference>
<feature type="region of interest" description="Disordered" evidence="1">
    <location>
        <begin position="377"/>
        <end position="422"/>
    </location>
</feature>
<feature type="compositionally biased region" description="Basic and acidic residues" evidence="1">
    <location>
        <begin position="377"/>
        <end position="387"/>
    </location>
</feature>
<name>A0A549T1Z6_9HYPH</name>
<feature type="region of interest" description="Disordered" evidence="1">
    <location>
        <begin position="523"/>
        <end position="554"/>
    </location>
</feature>
<feature type="compositionally biased region" description="Low complexity" evidence="1">
    <location>
        <begin position="604"/>
        <end position="640"/>
    </location>
</feature>
<keyword evidence="3" id="KW-1185">Reference proteome</keyword>
<feature type="region of interest" description="Disordered" evidence="1">
    <location>
        <begin position="89"/>
        <end position="163"/>
    </location>
</feature>
<feature type="region of interest" description="Disordered" evidence="1">
    <location>
        <begin position="653"/>
        <end position="713"/>
    </location>
</feature>
<reference evidence="2 3" key="1">
    <citation type="submission" date="2019-07" db="EMBL/GenBank/DDBJ databases">
        <title>Ln-dependent methylotrophs.</title>
        <authorList>
            <person name="Tani A."/>
        </authorList>
    </citation>
    <scope>NUCLEOTIDE SEQUENCE [LARGE SCALE GENOMIC DNA]</scope>
    <source>
        <strain evidence="2 3">SM12</strain>
    </source>
</reference>
<feature type="compositionally biased region" description="Basic and acidic residues" evidence="1">
    <location>
        <begin position="240"/>
        <end position="252"/>
    </location>
</feature>
<proteinExistence type="predicted"/>
<evidence type="ECO:0000313" key="3">
    <source>
        <dbReference type="Proteomes" id="UP000316801"/>
    </source>
</evidence>
<feature type="compositionally biased region" description="Polar residues" evidence="1">
    <location>
        <begin position="402"/>
        <end position="414"/>
    </location>
</feature>
<dbReference type="Proteomes" id="UP000316801">
    <property type="component" value="Unassembled WGS sequence"/>
</dbReference>
<evidence type="ECO:0000313" key="2">
    <source>
        <dbReference type="EMBL" id="TRL35893.1"/>
    </source>
</evidence>
<sequence>MADFVAVIRRAVDGLANNTPEMRIRVYEKARGAVQRQLENMKPRPTDDMLRRQMEKLEAAIREVEAEHAEALPALDEPAPAALAFPAQPQTAVEPEPQHEPVYAAPAPSAHVDPVAAPDAEPQRDFAPAEQDAYDSAPQHVEPTAHDAPVNDAREETSAAGYDRAYADEAETAPVRPEPEAPVSQAVFGEARHEEPVWAAPVRVEPVRVEPEEPSYSPAYADASEAVSVDYAPPAEVAEEPSRGFEPEHDDLAPAPAQFSGPNGRDTPFGQPVSAVSGDPFADDEPAYAPFARADASRMPEPPLAMPERPEPVYPVYDGPQRPRSLATPVWPDAPSTAPSIAEEPLGSDEPEVAATSHAEALPADHAWHASAHQDLPAHDAGADDHAQSAATSHWPEDTSWKQDQSWESVTAASVETPARAAGLDDREAAELFEAHFDEPARAEAHVEMPAVTGFPDFPATAATKARSAAEPEPHDPLATYLQPLNAQAKAKVEPKPAAPAAAAAGDPWNDLEQLIGYDRDGEAKAARAADGPPDEEDLAGMTMPTRPYRVQPKPKRSYGKILLAVVGLCLVAGGGFAVWKNRTTLDELVENVTGGAIQPPVEPAKTPAATQGATTAAAPAAGNGATPAPANAPAASANAGPTKFTQRLLANGTEVDTGPGGPSVGAPGQSIAQASPPAAGADAPAAGATAQSAPANPAAPAAPAAGTPPAATPAAAGEKIFLYEEKIGQSSLTSIAGTVTWSLQNETGDDGKPQPVVQGRISVPERGMTALLTFKRNTDPSLPASHLVEFVFSLPPNFEGGSIESVQRISMKQSEQDRGDPLVAVPAKITPDFHMIALNDFPDARARNMDLLKSRNWLDVPIIYGTGRRALLTLQKGPEGIKAFDEAIRGWAALSPPQGQ</sequence>